<comment type="caution">
    <text evidence="2">The sequence shown here is derived from an EMBL/GenBank/DDBJ whole genome shotgun (WGS) entry which is preliminary data.</text>
</comment>
<dbReference type="EMBL" id="BMAO01005392">
    <property type="protein sequence ID" value="GFR01194.1"/>
    <property type="molecule type" value="Genomic_DNA"/>
</dbReference>
<name>A0A8X6LBP9_TRICU</name>
<gene>
    <name evidence="2" type="ORF">TNCT_676761</name>
</gene>
<evidence type="ECO:0000313" key="2">
    <source>
        <dbReference type="EMBL" id="GFR01194.1"/>
    </source>
</evidence>
<feature type="region of interest" description="Disordered" evidence="1">
    <location>
        <begin position="54"/>
        <end position="89"/>
    </location>
</feature>
<feature type="compositionally biased region" description="Basic and acidic residues" evidence="1">
    <location>
        <begin position="76"/>
        <end position="89"/>
    </location>
</feature>
<reference evidence="2" key="1">
    <citation type="submission" date="2020-07" db="EMBL/GenBank/DDBJ databases">
        <title>Multicomponent nature underlies the extraordinary mechanical properties of spider dragline silk.</title>
        <authorList>
            <person name="Kono N."/>
            <person name="Nakamura H."/>
            <person name="Mori M."/>
            <person name="Yoshida Y."/>
            <person name="Ohtoshi R."/>
            <person name="Malay A.D."/>
            <person name="Moran D.A.P."/>
            <person name="Tomita M."/>
            <person name="Numata K."/>
            <person name="Arakawa K."/>
        </authorList>
    </citation>
    <scope>NUCLEOTIDE SEQUENCE</scope>
</reference>
<dbReference type="AlphaFoldDB" id="A0A8X6LBP9"/>
<proteinExistence type="predicted"/>
<evidence type="ECO:0000256" key="1">
    <source>
        <dbReference type="SAM" id="MobiDB-lite"/>
    </source>
</evidence>
<evidence type="ECO:0000313" key="3">
    <source>
        <dbReference type="Proteomes" id="UP000887116"/>
    </source>
</evidence>
<protein>
    <submittedName>
        <fullName evidence="2">Uncharacterized protein</fullName>
    </submittedName>
</protein>
<organism evidence="2 3">
    <name type="scientific">Trichonephila clavata</name>
    <name type="common">Joro spider</name>
    <name type="synonym">Nephila clavata</name>
    <dbReference type="NCBI Taxonomy" id="2740835"/>
    <lineage>
        <taxon>Eukaryota</taxon>
        <taxon>Metazoa</taxon>
        <taxon>Ecdysozoa</taxon>
        <taxon>Arthropoda</taxon>
        <taxon>Chelicerata</taxon>
        <taxon>Arachnida</taxon>
        <taxon>Araneae</taxon>
        <taxon>Araneomorphae</taxon>
        <taxon>Entelegynae</taxon>
        <taxon>Araneoidea</taxon>
        <taxon>Nephilidae</taxon>
        <taxon>Trichonephila</taxon>
    </lineage>
</organism>
<dbReference type="Proteomes" id="UP000887116">
    <property type="component" value="Unassembled WGS sequence"/>
</dbReference>
<accession>A0A8X6LBP9</accession>
<sequence length="89" mass="10340">MTLQSNSENAVSANLLSPTLPCYSFQHVLCPPPLDSVSISLHLLFLESSFLPPKEGQEEEAPFKTVLRRERRKERKNMENTEERRKKRK</sequence>
<keyword evidence="3" id="KW-1185">Reference proteome</keyword>